<reference evidence="4" key="1">
    <citation type="journal article" date="2019" name="Int. J. Syst. Evol. Microbiol.">
        <title>The Global Catalogue of Microorganisms (GCM) 10K type strain sequencing project: providing services to taxonomists for standard genome sequencing and annotation.</title>
        <authorList>
            <consortium name="The Broad Institute Genomics Platform"/>
            <consortium name="The Broad Institute Genome Sequencing Center for Infectious Disease"/>
            <person name="Wu L."/>
            <person name="Ma J."/>
        </authorList>
    </citation>
    <scope>NUCLEOTIDE SEQUENCE [LARGE SCALE GENOMIC DNA]</scope>
    <source>
        <strain evidence="4">JCM 17810</strain>
    </source>
</reference>
<gene>
    <name evidence="3" type="ORF">GCM10023169_14990</name>
</gene>
<name>A0ABP8L307_9MICO</name>
<protein>
    <submittedName>
        <fullName evidence="3">NUDIX domain-containing protein</fullName>
    </submittedName>
</protein>
<feature type="domain" description="Nudix hydrolase" evidence="2">
    <location>
        <begin position="20"/>
        <end position="152"/>
    </location>
</feature>
<dbReference type="Pfam" id="PF00293">
    <property type="entry name" value="NUDIX"/>
    <property type="match status" value="1"/>
</dbReference>
<dbReference type="EMBL" id="BAABGN010000006">
    <property type="protein sequence ID" value="GAA4421741.1"/>
    <property type="molecule type" value="Genomic_DNA"/>
</dbReference>
<evidence type="ECO:0000259" key="2">
    <source>
        <dbReference type="PROSITE" id="PS51462"/>
    </source>
</evidence>
<dbReference type="PROSITE" id="PS00893">
    <property type="entry name" value="NUDIX_BOX"/>
    <property type="match status" value="1"/>
</dbReference>
<accession>A0ABP8L307</accession>
<comment type="caution">
    <text evidence="3">The sequence shown here is derived from an EMBL/GenBank/DDBJ whole genome shotgun (WGS) entry which is preliminary data.</text>
</comment>
<dbReference type="RefSeq" id="WP_345215633.1">
    <property type="nucleotide sequence ID" value="NZ_BAABGN010000006.1"/>
</dbReference>
<dbReference type="PROSITE" id="PS51462">
    <property type="entry name" value="NUDIX"/>
    <property type="match status" value="1"/>
</dbReference>
<evidence type="ECO:0000256" key="1">
    <source>
        <dbReference type="ARBA" id="ARBA00022801"/>
    </source>
</evidence>
<sequence>MHRQPGDGWVECGCGSRHWGLNGAAGLMLWRVGADGVEVVLQHRALWSHHGGTWGLPGGAITDGEDAGDGAVREAVEEAGLDAAGMRVWAERSLVHPDWSYTTVVAESVGPQEPSVSDPESLEVSWVPMDGLDGRELLPAFGESLPLLRAMVRRLVLVVDAANVVGSRPDGWWTDRAGATTALRDHLGALITDGLPASDVELPGDRWYPEVLLVTEGAARGVPAAGGVDVVAAARSGDDAIVDEVRRLVLDPVNDVAVTTADRGLIARVGALGARTLGPRLVRH</sequence>
<dbReference type="InterPro" id="IPR015797">
    <property type="entry name" value="NUDIX_hydrolase-like_dom_sf"/>
</dbReference>
<dbReference type="Gene3D" id="3.90.79.10">
    <property type="entry name" value="Nucleoside Triphosphate Pyrophosphohydrolase"/>
    <property type="match status" value="1"/>
</dbReference>
<dbReference type="SUPFAM" id="SSF55811">
    <property type="entry name" value="Nudix"/>
    <property type="match status" value="1"/>
</dbReference>
<dbReference type="PANTHER" id="PTHR21340:SF0">
    <property type="entry name" value="BIS(5'-NUCLEOSYL)-TETRAPHOSPHATASE [ASYMMETRICAL]"/>
    <property type="match status" value="1"/>
</dbReference>
<dbReference type="InterPro" id="IPR020084">
    <property type="entry name" value="NUDIX_hydrolase_CS"/>
</dbReference>
<proteinExistence type="predicted"/>
<evidence type="ECO:0000313" key="3">
    <source>
        <dbReference type="EMBL" id="GAA4421741.1"/>
    </source>
</evidence>
<dbReference type="InterPro" id="IPR000086">
    <property type="entry name" value="NUDIX_hydrolase_dom"/>
</dbReference>
<evidence type="ECO:0000313" key="4">
    <source>
        <dbReference type="Proteomes" id="UP001500622"/>
    </source>
</evidence>
<keyword evidence="4" id="KW-1185">Reference proteome</keyword>
<dbReference type="Proteomes" id="UP001500622">
    <property type="component" value="Unassembled WGS sequence"/>
</dbReference>
<keyword evidence="1" id="KW-0378">Hydrolase</keyword>
<dbReference type="InterPro" id="IPR051325">
    <property type="entry name" value="Nudix_hydrolase_domain"/>
</dbReference>
<organism evidence="3 4">
    <name type="scientific">Georgenia halophila</name>
    <dbReference type="NCBI Taxonomy" id="620889"/>
    <lineage>
        <taxon>Bacteria</taxon>
        <taxon>Bacillati</taxon>
        <taxon>Actinomycetota</taxon>
        <taxon>Actinomycetes</taxon>
        <taxon>Micrococcales</taxon>
        <taxon>Bogoriellaceae</taxon>
        <taxon>Georgenia</taxon>
    </lineage>
</organism>
<dbReference type="PANTHER" id="PTHR21340">
    <property type="entry name" value="DIADENOSINE 5,5-P1,P4-TETRAPHOSPHATE PYROPHOSPHOHYDROLASE MUTT"/>
    <property type="match status" value="1"/>
</dbReference>